<feature type="signal peptide" evidence="2">
    <location>
        <begin position="1"/>
        <end position="23"/>
    </location>
</feature>
<dbReference type="EMBL" id="DVGK01000105">
    <property type="protein sequence ID" value="HIR14058.1"/>
    <property type="molecule type" value="Genomic_DNA"/>
</dbReference>
<accession>A0A9D1ACK9</accession>
<proteinExistence type="predicted"/>
<comment type="caution">
    <text evidence="3">The sequence shown here is derived from an EMBL/GenBank/DDBJ whole genome shotgun (WGS) entry which is preliminary data.</text>
</comment>
<sequence length="251" mass="26286">MKRRYLALMLGLALSALPLNALAEETEGTEAVTIEITDSESESEDSEEAVIGQVVSIDDSSITIELGNRKNTQTEGMPAEEPTEETTDEDQTEGTDDAAAENQAEGTDAEEAGNDILPEGKAEIELTGEESTLTITENTEFFYEVGDSADLSTMEETTGESEEAEDSQEETEDESAAAVDASAGSEAEAATEAAELSDIQTGDLVIIALDEEGNAATVTVMTGAEVFEGGTEESPDASTEESQEGTEAAES</sequence>
<feature type="compositionally biased region" description="Acidic residues" evidence="1">
    <location>
        <begin position="157"/>
        <end position="175"/>
    </location>
</feature>
<organism evidence="3 4">
    <name type="scientific">Candidatus Choladousia intestinavium</name>
    <dbReference type="NCBI Taxonomy" id="2840727"/>
    <lineage>
        <taxon>Bacteria</taxon>
        <taxon>Bacillati</taxon>
        <taxon>Bacillota</taxon>
        <taxon>Clostridia</taxon>
        <taxon>Lachnospirales</taxon>
        <taxon>Lachnospiraceae</taxon>
        <taxon>Lachnospiraceae incertae sedis</taxon>
        <taxon>Candidatus Choladousia</taxon>
    </lineage>
</organism>
<dbReference type="Proteomes" id="UP000886757">
    <property type="component" value="Unassembled WGS sequence"/>
</dbReference>
<feature type="compositionally biased region" description="Polar residues" evidence="1">
    <location>
        <begin position="129"/>
        <end position="139"/>
    </location>
</feature>
<keyword evidence="2" id="KW-0732">Signal</keyword>
<protein>
    <recommendedName>
        <fullName evidence="5">DUF5666 domain-containing protein</fullName>
    </recommendedName>
</protein>
<dbReference type="AlphaFoldDB" id="A0A9D1ACK9"/>
<reference evidence="3" key="2">
    <citation type="journal article" date="2021" name="PeerJ">
        <title>Extensive microbial diversity within the chicken gut microbiome revealed by metagenomics and culture.</title>
        <authorList>
            <person name="Gilroy R."/>
            <person name="Ravi A."/>
            <person name="Getino M."/>
            <person name="Pursley I."/>
            <person name="Horton D.L."/>
            <person name="Alikhan N.F."/>
            <person name="Baker D."/>
            <person name="Gharbi K."/>
            <person name="Hall N."/>
            <person name="Watson M."/>
            <person name="Adriaenssens E.M."/>
            <person name="Foster-Nyarko E."/>
            <person name="Jarju S."/>
            <person name="Secka A."/>
            <person name="Antonio M."/>
            <person name="Oren A."/>
            <person name="Chaudhuri R.R."/>
            <person name="La Ragione R."/>
            <person name="Hildebrand F."/>
            <person name="Pallen M.J."/>
        </authorList>
    </citation>
    <scope>NUCLEOTIDE SEQUENCE</scope>
    <source>
        <strain evidence="3">ChiSjej4B22-8148</strain>
    </source>
</reference>
<name>A0A9D1ACK9_9FIRM</name>
<evidence type="ECO:0000313" key="3">
    <source>
        <dbReference type="EMBL" id="HIR14058.1"/>
    </source>
</evidence>
<reference evidence="3" key="1">
    <citation type="submission" date="2020-10" db="EMBL/GenBank/DDBJ databases">
        <authorList>
            <person name="Gilroy R."/>
        </authorList>
    </citation>
    <scope>NUCLEOTIDE SEQUENCE</scope>
    <source>
        <strain evidence="3">ChiSjej4B22-8148</strain>
    </source>
</reference>
<evidence type="ECO:0000256" key="1">
    <source>
        <dbReference type="SAM" id="MobiDB-lite"/>
    </source>
</evidence>
<evidence type="ECO:0008006" key="5">
    <source>
        <dbReference type="Google" id="ProtNLM"/>
    </source>
</evidence>
<feature type="compositionally biased region" description="Low complexity" evidence="1">
    <location>
        <begin position="176"/>
        <end position="194"/>
    </location>
</feature>
<feature type="compositionally biased region" description="Polar residues" evidence="1">
    <location>
        <begin position="62"/>
        <end position="73"/>
    </location>
</feature>
<gene>
    <name evidence="3" type="ORF">IAB31_09075</name>
</gene>
<feature type="region of interest" description="Disordered" evidence="1">
    <location>
        <begin position="222"/>
        <end position="251"/>
    </location>
</feature>
<feature type="chain" id="PRO_5038547543" description="DUF5666 domain-containing protein" evidence="2">
    <location>
        <begin position="24"/>
        <end position="251"/>
    </location>
</feature>
<feature type="compositionally biased region" description="Acidic residues" evidence="1">
    <location>
        <begin position="81"/>
        <end position="99"/>
    </location>
</feature>
<feature type="compositionally biased region" description="Acidic residues" evidence="1">
    <location>
        <begin position="230"/>
        <end position="251"/>
    </location>
</feature>
<evidence type="ECO:0000256" key="2">
    <source>
        <dbReference type="SAM" id="SignalP"/>
    </source>
</evidence>
<feature type="region of interest" description="Disordered" evidence="1">
    <location>
        <begin position="62"/>
        <end position="200"/>
    </location>
</feature>
<evidence type="ECO:0000313" key="4">
    <source>
        <dbReference type="Proteomes" id="UP000886757"/>
    </source>
</evidence>